<evidence type="ECO:0000256" key="3">
    <source>
        <dbReference type="ARBA" id="ARBA00022679"/>
    </source>
</evidence>
<keyword evidence="2" id="KW-0328">Glycosyltransferase</keyword>
<sequence>MTSKPEIAIVILNWNGVKLFPDFLPSLIEHSKGDNIELIVADNGSTDNSLAYLEKNFPSVTLLDLKTNYGFAKGYNVALEQIDADYFVLVNSDVKVSENWIQPCIQHFESDKKVAAVQPKILSYNQPEYFEYAGAAGGFIDQFGYPFCRGRILNKVEKDEGQYQTPGEIFWASGACMFVRAEAFRSAGGLDPLFWAHMEEIDLCWRLKNRGMKIVYEPQSVIYHLGGGSLSYGDPRKVYLNFRNNLYMLYKNLPENKFKRILFIRMVLDGVAAAKFLLGLEGKAFLAVAKAHATFYKNLGELRKSRTEIRQHSHPSDHPEIFRESIMWKFFIQKKQTFSSLNFKQK</sequence>
<dbReference type="RefSeq" id="WP_119435918.1">
    <property type="nucleotide sequence ID" value="NZ_QWGR01000001.1"/>
</dbReference>
<dbReference type="SUPFAM" id="SSF53448">
    <property type="entry name" value="Nucleotide-diphospho-sugar transferases"/>
    <property type="match status" value="1"/>
</dbReference>
<organism evidence="5 6">
    <name type="scientific">Maribellus luteus</name>
    <dbReference type="NCBI Taxonomy" id="2305463"/>
    <lineage>
        <taxon>Bacteria</taxon>
        <taxon>Pseudomonadati</taxon>
        <taxon>Bacteroidota</taxon>
        <taxon>Bacteroidia</taxon>
        <taxon>Marinilabiliales</taxon>
        <taxon>Prolixibacteraceae</taxon>
        <taxon>Maribellus</taxon>
    </lineage>
</organism>
<dbReference type="PANTHER" id="PTHR43179:SF12">
    <property type="entry name" value="GALACTOFURANOSYLTRANSFERASE GLFT2"/>
    <property type="match status" value="1"/>
</dbReference>
<dbReference type="Gene3D" id="3.90.550.10">
    <property type="entry name" value="Spore Coat Polysaccharide Biosynthesis Protein SpsA, Chain A"/>
    <property type="match status" value="1"/>
</dbReference>
<evidence type="ECO:0000259" key="4">
    <source>
        <dbReference type="Pfam" id="PF00535"/>
    </source>
</evidence>
<comment type="caution">
    <text evidence="5">The sequence shown here is derived from an EMBL/GenBank/DDBJ whole genome shotgun (WGS) entry which is preliminary data.</text>
</comment>
<accession>A0A399T3L3</accession>
<protein>
    <submittedName>
        <fullName evidence="5">Glycosyltransferase family 2 protein</fullName>
    </submittedName>
</protein>
<keyword evidence="6" id="KW-1185">Reference proteome</keyword>
<dbReference type="InterPro" id="IPR029044">
    <property type="entry name" value="Nucleotide-diphossugar_trans"/>
</dbReference>
<dbReference type="OrthoDB" id="9771846at2"/>
<evidence type="ECO:0000256" key="2">
    <source>
        <dbReference type="ARBA" id="ARBA00022676"/>
    </source>
</evidence>
<keyword evidence="3 5" id="KW-0808">Transferase</keyword>
<evidence type="ECO:0000313" key="5">
    <source>
        <dbReference type="EMBL" id="RIJ50448.1"/>
    </source>
</evidence>
<dbReference type="InterPro" id="IPR001173">
    <property type="entry name" value="Glyco_trans_2-like"/>
</dbReference>
<evidence type="ECO:0000256" key="1">
    <source>
        <dbReference type="ARBA" id="ARBA00006739"/>
    </source>
</evidence>
<comment type="similarity">
    <text evidence="1">Belongs to the glycosyltransferase 2 family.</text>
</comment>
<gene>
    <name evidence="5" type="ORF">D1614_00460</name>
</gene>
<dbReference type="EMBL" id="QWGR01000001">
    <property type="protein sequence ID" value="RIJ50448.1"/>
    <property type="molecule type" value="Genomic_DNA"/>
</dbReference>
<dbReference type="AlphaFoldDB" id="A0A399T3L3"/>
<name>A0A399T3L3_9BACT</name>
<dbReference type="GO" id="GO:0016757">
    <property type="term" value="F:glycosyltransferase activity"/>
    <property type="evidence" value="ECO:0007669"/>
    <property type="project" value="UniProtKB-KW"/>
</dbReference>
<feature type="domain" description="Glycosyltransferase 2-like" evidence="4">
    <location>
        <begin position="9"/>
        <end position="185"/>
    </location>
</feature>
<evidence type="ECO:0000313" key="6">
    <source>
        <dbReference type="Proteomes" id="UP000265926"/>
    </source>
</evidence>
<reference evidence="5 6" key="1">
    <citation type="submission" date="2018-08" db="EMBL/GenBank/DDBJ databases">
        <title>Pallidiluteibacterium maritimus gen. nov., sp. nov., isolated from coastal sediment.</title>
        <authorList>
            <person name="Zhou L.Y."/>
        </authorList>
    </citation>
    <scope>NUCLEOTIDE SEQUENCE [LARGE SCALE GENOMIC DNA]</scope>
    <source>
        <strain evidence="5 6">XSD2</strain>
    </source>
</reference>
<dbReference type="Pfam" id="PF00535">
    <property type="entry name" value="Glycos_transf_2"/>
    <property type="match status" value="1"/>
</dbReference>
<dbReference type="PANTHER" id="PTHR43179">
    <property type="entry name" value="RHAMNOSYLTRANSFERASE WBBL"/>
    <property type="match status" value="1"/>
</dbReference>
<dbReference type="CDD" id="cd04186">
    <property type="entry name" value="GT_2_like_c"/>
    <property type="match status" value="1"/>
</dbReference>
<proteinExistence type="inferred from homology"/>
<dbReference type="Proteomes" id="UP000265926">
    <property type="component" value="Unassembled WGS sequence"/>
</dbReference>